<reference evidence="1" key="1">
    <citation type="submission" date="2014-11" db="EMBL/GenBank/DDBJ databases">
        <authorList>
            <person name="Amaro Gonzalez C."/>
        </authorList>
    </citation>
    <scope>NUCLEOTIDE SEQUENCE</scope>
</reference>
<organism evidence="1">
    <name type="scientific">Anguilla anguilla</name>
    <name type="common">European freshwater eel</name>
    <name type="synonym">Muraena anguilla</name>
    <dbReference type="NCBI Taxonomy" id="7936"/>
    <lineage>
        <taxon>Eukaryota</taxon>
        <taxon>Metazoa</taxon>
        <taxon>Chordata</taxon>
        <taxon>Craniata</taxon>
        <taxon>Vertebrata</taxon>
        <taxon>Euteleostomi</taxon>
        <taxon>Actinopterygii</taxon>
        <taxon>Neopterygii</taxon>
        <taxon>Teleostei</taxon>
        <taxon>Anguilliformes</taxon>
        <taxon>Anguillidae</taxon>
        <taxon>Anguilla</taxon>
    </lineage>
</organism>
<evidence type="ECO:0000313" key="1">
    <source>
        <dbReference type="EMBL" id="JAH02924.1"/>
    </source>
</evidence>
<dbReference type="EMBL" id="GBXM01105653">
    <property type="protein sequence ID" value="JAH02924.1"/>
    <property type="molecule type" value="Transcribed_RNA"/>
</dbReference>
<reference evidence="1" key="2">
    <citation type="journal article" date="2015" name="Fish Shellfish Immunol.">
        <title>Early steps in the European eel (Anguilla anguilla)-Vibrio vulnificus interaction in the gills: Role of the RtxA13 toxin.</title>
        <authorList>
            <person name="Callol A."/>
            <person name="Pajuelo D."/>
            <person name="Ebbesson L."/>
            <person name="Teles M."/>
            <person name="MacKenzie S."/>
            <person name="Amaro C."/>
        </authorList>
    </citation>
    <scope>NUCLEOTIDE SEQUENCE</scope>
</reference>
<sequence length="24" mass="2698">MLSRIHSKFLTVACDFIKCVGSNK</sequence>
<protein>
    <submittedName>
        <fullName evidence="1">Uncharacterized protein</fullName>
    </submittedName>
</protein>
<accession>A0A0E9PEH9</accession>
<name>A0A0E9PEH9_ANGAN</name>
<proteinExistence type="predicted"/>
<dbReference type="AlphaFoldDB" id="A0A0E9PEH9"/>